<dbReference type="GO" id="GO:0030686">
    <property type="term" value="C:90S preribosome"/>
    <property type="evidence" value="ECO:0007669"/>
    <property type="project" value="TreeGrafter"/>
</dbReference>
<feature type="compositionally biased region" description="Low complexity" evidence="3">
    <location>
        <begin position="457"/>
        <end position="472"/>
    </location>
</feature>
<dbReference type="EMBL" id="JAAAJB010000322">
    <property type="protein sequence ID" value="KAG0258511.1"/>
    <property type="molecule type" value="Genomic_DNA"/>
</dbReference>
<feature type="region of interest" description="Disordered" evidence="3">
    <location>
        <begin position="23"/>
        <end position="77"/>
    </location>
</feature>
<dbReference type="InterPro" id="IPR015158">
    <property type="entry name" value="Bud22_dom"/>
</dbReference>
<protein>
    <recommendedName>
        <fullName evidence="4">Bud22 domain-containing protein</fullName>
    </recommendedName>
</protein>
<dbReference type="Proteomes" id="UP000807716">
    <property type="component" value="Unassembled WGS sequence"/>
</dbReference>
<evidence type="ECO:0000313" key="6">
    <source>
        <dbReference type="Proteomes" id="UP000807716"/>
    </source>
</evidence>
<name>A0A9P6Q1I0_9FUNG</name>
<evidence type="ECO:0000256" key="3">
    <source>
        <dbReference type="SAM" id="MobiDB-lite"/>
    </source>
</evidence>
<dbReference type="Pfam" id="PF09073">
    <property type="entry name" value="BUD22"/>
    <property type="match status" value="2"/>
</dbReference>
<keyword evidence="1 2" id="KW-0175">Coiled coil</keyword>
<feature type="compositionally biased region" description="Basic and acidic residues" evidence="3">
    <location>
        <begin position="29"/>
        <end position="41"/>
    </location>
</feature>
<evidence type="ECO:0000256" key="1">
    <source>
        <dbReference type="ARBA" id="ARBA00023054"/>
    </source>
</evidence>
<evidence type="ECO:0000313" key="5">
    <source>
        <dbReference type="EMBL" id="KAG0258511.1"/>
    </source>
</evidence>
<feature type="compositionally biased region" description="Low complexity" evidence="3">
    <location>
        <begin position="258"/>
        <end position="267"/>
    </location>
</feature>
<dbReference type="AlphaFoldDB" id="A0A9P6Q1I0"/>
<feature type="compositionally biased region" description="Basic and acidic residues" evidence="3">
    <location>
        <begin position="271"/>
        <end position="281"/>
    </location>
</feature>
<dbReference type="OrthoDB" id="3364872at2759"/>
<comment type="caution">
    <text evidence="5">The sequence shown here is derived from an EMBL/GenBank/DDBJ whole genome shotgun (WGS) entry which is preliminary data.</text>
</comment>
<sequence length="516" mass="56743">MAIEKSGKSKKVNLGWKMAKLQAMAGGDVSRKAKKAAEAELKKKKQTAAGADESSDDDGEREADDSLQQELSKQAAAELEQVKAQKIENKIHHGKKVLLKTIKQAKQHEIQRLNKRIRELKKLAEDEAGQKENKMKKTKQDLPSLELELELTQNMSSELVDEEALHARLAKHPVLATHSLMEKYTKPLPENPDFPLTADYVKKKYPGGTPAEIKTTLVTILLPRLKNVKAVREHLNQLMDDLELIATGRKYEKPAKPQQQLQQMKQQGKGGKADNKQKEAVFDDDSEADGEDNDDNEEEEGDDDMDNDSDNSYGVYDDGYDSDGLPLPMDGKSKGSGREPSSLFIGSLNAGSKEDKKRKRGGSKDDWVDEKFDEIYGKVKRNRQGQRARRALAEKKFGKQANHILKAQEEEKKRQEEKAAKKAARDVRRAARRAAGIVPESGSSANATKLHNQRSMGGQAPVAAAAGQSKAEAGGKPDASDPTLHPSWLAKKSEAAAVAAALAGGKSNKIVFDDSD</sequence>
<organism evidence="5 6">
    <name type="scientific">Actinomortierella ambigua</name>
    <dbReference type="NCBI Taxonomy" id="1343610"/>
    <lineage>
        <taxon>Eukaryota</taxon>
        <taxon>Fungi</taxon>
        <taxon>Fungi incertae sedis</taxon>
        <taxon>Mucoromycota</taxon>
        <taxon>Mortierellomycotina</taxon>
        <taxon>Mortierellomycetes</taxon>
        <taxon>Mortierellales</taxon>
        <taxon>Mortierellaceae</taxon>
        <taxon>Actinomortierella</taxon>
    </lineage>
</organism>
<evidence type="ECO:0000259" key="4">
    <source>
        <dbReference type="Pfam" id="PF09073"/>
    </source>
</evidence>
<proteinExistence type="predicted"/>
<feature type="domain" description="Bud22" evidence="4">
    <location>
        <begin position="91"/>
        <end position="321"/>
    </location>
</feature>
<feature type="compositionally biased region" description="Polar residues" evidence="3">
    <location>
        <begin position="441"/>
        <end position="456"/>
    </location>
</feature>
<feature type="region of interest" description="Disordered" evidence="3">
    <location>
        <begin position="381"/>
        <end position="488"/>
    </location>
</feature>
<feature type="compositionally biased region" description="Acidic residues" evidence="3">
    <location>
        <begin position="282"/>
        <end position="309"/>
    </location>
</feature>
<reference evidence="5" key="1">
    <citation type="journal article" date="2020" name="Fungal Divers.">
        <title>Resolving the Mortierellaceae phylogeny through synthesis of multi-gene phylogenetics and phylogenomics.</title>
        <authorList>
            <person name="Vandepol N."/>
            <person name="Liber J."/>
            <person name="Desiro A."/>
            <person name="Na H."/>
            <person name="Kennedy M."/>
            <person name="Barry K."/>
            <person name="Grigoriev I.V."/>
            <person name="Miller A.N."/>
            <person name="O'Donnell K."/>
            <person name="Stajich J.E."/>
            <person name="Bonito G."/>
        </authorList>
    </citation>
    <scope>NUCLEOTIDE SEQUENCE</scope>
    <source>
        <strain evidence="5">BC1065</strain>
    </source>
</reference>
<feature type="compositionally biased region" description="Basic and acidic residues" evidence="3">
    <location>
        <begin position="406"/>
        <end position="429"/>
    </location>
</feature>
<feature type="coiled-coil region" evidence="2">
    <location>
        <begin position="103"/>
        <end position="155"/>
    </location>
</feature>
<keyword evidence="6" id="KW-1185">Reference proteome</keyword>
<dbReference type="GO" id="GO:0030490">
    <property type="term" value="P:maturation of SSU-rRNA"/>
    <property type="evidence" value="ECO:0007669"/>
    <property type="project" value="TreeGrafter"/>
</dbReference>
<dbReference type="PANTHER" id="PTHR23325:SF1">
    <property type="entry name" value="SERUM RESPONSE FACTOR-BINDING PROTEIN 1"/>
    <property type="match status" value="1"/>
</dbReference>
<gene>
    <name evidence="5" type="ORF">DFQ27_004607</name>
</gene>
<feature type="region of interest" description="Disordered" evidence="3">
    <location>
        <begin position="252"/>
        <end position="366"/>
    </location>
</feature>
<accession>A0A9P6Q1I0</accession>
<dbReference type="InterPro" id="IPR037393">
    <property type="entry name" value="Bud22/SRFB1"/>
</dbReference>
<dbReference type="GO" id="GO:0005634">
    <property type="term" value="C:nucleus"/>
    <property type="evidence" value="ECO:0007669"/>
    <property type="project" value="TreeGrafter"/>
</dbReference>
<evidence type="ECO:0000256" key="2">
    <source>
        <dbReference type="SAM" id="Coils"/>
    </source>
</evidence>
<dbReference type="PANTHER" id="PTHR23325">
    <property type="entry name" value="SERUM RESPONSE FACTOR-BINDING"/>
    <property type="match status" value="1"/>
</dbReference>
<feature type="domain" description="Bud22" evidence="4">
    <location>
        <begin position="361"/>
        <end position="513"/>
    </location>
</feature>
<feature type="compositionally biased region" description="Acidic residues" evidence="3">
    <location>
        <begin position="53"/>
        <end position="67"/>
    </location>
</feature>
<feature type="compositionally biased region" description="Basic residues" evidence="3">
    <location>
        <begin position="381"/>
        <end position="390"/>
    </location>
</feature>